<dbReference type="EMBL" id="LVJN01000019">
    <property type="protein sequence ID" value="OSM04320.1"/>
    <property type="molecule type" value="Genomic_DNA"/>
</dbReference>
<dbReference type="Pfam" id="PF00488">
    <property type="entry name" value="MutS_V"/>
    <property type="match status" value="1"/>
</dbReference>
<dbReference type="SUPFAM" id="SSF48334">
    <property type="entry name" value="DNA repair protein MutS, domain III"/>
    <property type="match status" value="1"/>
</dbReference>
<keyword evidence="5 9" id="KW-0067">ATP-binding</keyword>
<dbReference type="Pfam" id="PF01624">
    <property type="entry name" value="MutS_I"/>
    <property type="match status" value="1"/>
</dbReference>
<dbReference type="InterPro" id="IPR045076">
    <property type="entry name" value="MutS"/>
</dbReference>
<dbReference type="NCBIfam" id="TIGR01070">
    <property type="entry name" value="mutS1"/>
    <property type="match status" value="1"/>
</dbReference>
<comment type="function">
    <text evidence="8 9">This protein is involved in the repair of mismatches in DNA. It is possible that it carries out the mismatch recognition step. This protein has a weak ATPase activity.</text>
</comment>
<dbReference type="InterPro" id="IPR005748">
    <property type="entry name" value="DNA_mismatch_repair_MutS"/>
</dbReference>
<dbReference type="GO" id="GO:0140664">
    <property type="term" value="F:ATP-dependent DNA damage sensor activity"/>
    <property type="evidence" value="ECO:0007669"/>
    <property type="project" value="InterPro"/>
</dbReference>
<dbReference type="FunFam" id="3.40.50.300:FF:000870">
    <property type="entry name" value="MutS protein homolog 4"/>
    <property type="match status" value="1"/>
</dbReference>
<dbReference type="NCBIfam" id="NF003810">
    <property type="entry name" value="PRK05399.1"/>
    <property type="match status" value="1"/>
</dbReference>
<dbReference type="PANTHER" id="PTHR11361">
    <property type="entry name" value="DNA MISMATCH REPAIR PROTEIN MUTS FAMILY MEMBER"/>
    <property type="match status" value="1"/>
</dbReference>
<protein>
    <recommendedName>
        <fullName evidence="2 9">DNA mismatch repair protein MutS</fullName>
    </recommendedName>
</protein>
<proteinExistence type="inferred from homology"/>
<dbReference type="Pfam" id="PF05192">
    <property type="entry name" value="MutS_III"/>
    <property type="match status" value="1"/>
</dbReference>
<evidence type="ECO:0000256" key="5">
    <source>
        <dbReference type="ARBA" id="ARBA00022840"/>
    </source>
</evidence>
<dbReference type="GO" id="GO:0003684">
    <property type="term" value="F:damaged DNA binding"/>
    <property type="evidence" value="ECO:0007669"/>
    <property type="project" value="UniProtKB-UniRule"/>
</dbReference>
<dbReference type="GO" id="GO:0030983">
    <property type="term" value="F:mismatched DNA binding"/>
    <property type="evidence" value="ECO:0007669"/>
    <property type="project" value="InterPro"/>
</dbReference>
<dbReference type="STRING" id="1434232.MAIT1_04196"/>
<dbReference type="Gene3D" id="3.40.50.300">
    <property type="entry name" value="P-loop containing nucleotide triphosphate hydrolases"/>
    <property type="match status" value="1"/>
</dbReference>
<dbReference type="GO" id="GO:0005829">
    <property type="term" value="C:cytosol"/>
    <property type="evidence" value="ECO:0007669"/>
    <property type="project" value="TreeGrafter"/>
</dbReference>
<keyword evidence="3 9" id="KW-0547">Nucleotide-binding</keyword>
<evidence type="ECO:0000256" key="3">
    <source>
        <dbReference type="ARBA" id="ARBA00022741"/>
    </source>
</evidence>
<gene>
    <name evidence="9" type="primary">mutS</name>
    <name evidence="13" type="ORF">MAIT1_04196</name>
</gene>
<feature type="domain" description="DNA mismatch repair proteins mutS family" evidence="12">
    <location>
        <begin position="689"/>
        <end position="705"/>
    </location>
</feature>
<dbReference type="GO" id="GO:0005524">
    <property type="term" value="F:ATP binding"/>
    <property type="evidence" value="ECO:0007669"/>
    <property type="project" value="UniProtKB-UniRule"/>
</dbReference>
<evidence type="ECO:0000256" key="1">
    <source>
        <dbReference type="ARBA" id="ARBA00006271"/>
    </source>
</evidence>
<evidence type="ECO:0000256" key="7">
    <source>
        <dbReference type="ARBA" id="ARBA00023204"/>
    </source>
</evidence>
<comment type="caution">
    <text evidence="13">The sequence shown here is derived from an EMBL/GenBank/DDBJ whole genome shotgun (WGS) entry which is preliminary data.</text>
</comment>
<dbReference type="Proteomes" id="UP000194003">
    <property type="component" value="Unassembled WGS sequence"/>
</dbReference>
<dbReference type="GO" id="GO:0006298">
    <property type="term" value="P:mismatch repair"/>
    <property type="evidence" value="ECO:0007669"/>
    <property type="project" value="UniProtKB-UniRule"/>
</dbReference>
<evidence type="ECO:0000259" key="12">
    <source>
        <dbReference type="PROSITE" id="PS00486"/>
    </source>
</evidence>
<reference evidence="13 14" key="1">
    <citation type="journal article" date="2016" name="BMC Genomics">
        <title>Combined genomic and structural analyses of a cultured magnetotactic bacterium reveals its niche adaptation to a dynamic environment.</title>
        <authorList>
            <person name="Araujo A.C."/>
            <person name="Morillo V."/>
            <person name="Cypriano J."/>
            <person name="Teixeira L.C."/>
            <person name="Leao P."/>
            <person name="Lyra S."/>
            <person name="Almeida L.G."/>
            <person name="Bazylinski D.A."/>
            <person name="Vasconcellos A.T."/>
            <person name="Abreu F."/>
            <person name="Lins U."/>
        </authorList>
    </citation>
    <scope>NUCLEOTIDE SEQUENCE [LARGE SCALE GENOMIC DNA]</scope>
    <source>
        <strain evidence="13 14">IT-1</strain>
    </source>
</reference>
<dbReference type="Gene3D" id="3.30.420.110">
    <property type="entry name" value="MutS, connector domain"/>
    <property type="match status" value="1"/>
</dbReference>
<dbReference type="InterPro" id="IPR000432">
    <property type="entry name" value="DNA_mismatch_repair_MutS_C"/>
</dbReference>
<dbReference type="PANTHER" id="PTHR11361:SF34">
    <property type="entry name" value="DNA MISMATCH REPAIR PROTEIN MSH1, MITOCHONDRIAL"/>
    <property type="match status" value="1"/>
</dbReference>
<evidence type="ECO:0000256" key="6">
    <source>
        <dbReference type="ARBA" id="ARBA00023125"/>
    </source>
</evidence>
<evidence type="ECO:0000313" key="14">
    <source>
        <dbReference type="Proteomes" id="UP000194003"/>
    </source>
</evidence>
<dbReference type="InterPro" id="IPR007860">
    <property type="entry name" value="DNA_mmatch_repair_MutS_con_dom"/>
</dbReference>
<evidence type="ECO:0000256" key="9">
    <source>
        <dbReference type="HAMAP-Rule" id="MF_00096"/>
    </source>
</evidence>
<dbReference type="Gene3D" id="1.10.1420.10">
    <property type="match status" value="2"/>
</dbReference>
<dbReference type="Gene3D" id="3.40.1170.10">
    <property type="entry name" value="DNA repair protein MutS, domain I"/>
    <property type="match status" value="1"/>
</dbReference>
<dbReference type="CDD" id="cd03284">
    <property type="entry name" value="ABC_MutS1"/>
    <property type="match status" value="1"/>
</dbReference>
<keyword evidence="4 9" id="KW-0227">DNA damage</keyword>
<feature type="binding site" evidence="9">
    <location>
        <begin position="615"/>
        <end position="622"/>
    </location>
    <ligand>
        <name>ATP</name>
        <dbReference type="ChEBI" id="CHEBI:30616"/>
    </ligand>
</feature>
<accession>A0A1Y2K4M7</accession>
<name>A0A1Y2K4M7_9PROT</name>
<dbReference type="InterPro" id="IPR036678">
    <property type="entry name" value="MutS_con_dom_sf"/>
</dbReference>
<evidence type="ECO:0000256" key="4">
    <source>
        <dbReference type="ARBA" id="ARBA00022763"/>
    </source>
</evidence>
<keyword evidence="11" id="KW-0175">Coiled coil</keyword>
<dbReference type="SMART" id="SM00533">
    <property type="entry name" value="MUTSd"/>
    <property type="match status" value="1"/>
</dbReference>
<dbReference type="InterPro" id="IPR007861">
    <property type="entry name" value="DNA_mismatch_repair_MutS_clamp"/>
</dbReference>
<dbReference type="AlphaFoldDB" id="A0A1Y2K4M7"/>
<dbReference type="InterPro" id="IPR007695">
    <property type="entry name" value="DNA_mismatch_repair_MutS-lik_N"/>
</dbReference>
<evidence type="ECO:0000313" key="13">
    <source>
        <dbReference type="EMBL" id="OSM04320.1"/>
    </source>
</evidence>
<dbReference type="PROSITE" id="PS00486">
    <property type="entry name" value="DNA_MISMATCH_REPAIR_2"/>
    <property type="match status" value="1"/>
</dbReference>
<dbReference type="SUPFAM" id="SSF53150">
    <property type="entry name" value="DNA repair protein MutS, domain II"/>
    <property type="match status" value="1"/>
</dbReference>
<dbReference type="InterPro" id="IPR036187">
    <property type="entry name" value="DNA_mismatch_repair_MutS_sf"/>
</dbReference>
<feature type="coiled-coil region" evidence="11">
    <location>
        <begin position="499"/>
        <end position="526"/>
    </location>
</feature>
<dbReference type="PIRSF" id="PIRSF037677">
    <property type="entry name" value="DNA_mis_repair_Msh6"/>
    <property type="match status" value="1"/>
</dbReference>
<dbReference type="Pfam" id="PF05190">
    <property type="entry name" value="MutS_IV"/>
    <property type="match status" value="1"/>
</dbReference>
<evidence type="ECO:0000256" key="10">
    <source>
        <dbReference type="RuleBase" id="RU003756"/>
    </source>
</evidence>
<dbReference type="InterPro" id="IPR017261">
    <property type="entry name" value="DNA_mismatch_repair_MutS/MSH"/>
</dbReference>
<dbReference type="InterPro" id="IPR027417">
    <property type="entry name" value="P-loop_NTPase"/>
</dbReference>
<dbReference type="InterPro" id="IPR007696">
    <property type="entry name" value="DNA_mismatch_repair_MutS_core"/>
</dbReference>
<dbReference type="InterPro" id="IPR016151">
    <property type="entry name" value="DNA_mismatch_repair_MutS_N"/>
</dbReference>
<dbReference type="SMART" id="SM00534">
    <property type="entry name" value="MUTSac"/>
    <property type="match status" value="1"/>
</dbReference>
<keyword evidence="14" id="KW-1185">Reference proteome</keyword>
<dbReference type="Gene3D" id="6.10.140.430">
    <property type="match status" value="1"/>
</dbReference>
<dbReference type="SUPFAM" id="SSF52540">
    <property type="entry name" value="P-loop containing nucleoside triphosphate hydrolases"/>
    <property type="match status" value="1"/>
</dbReference>
<dbReference type="HAMAP" id="MF_00096">
    <property type="entry name" value="MutS"/>
    <property type="match status" value="1"/>
</dbReference>
<keyword evidence="7 9" id="KW-0234">DNA repair</keyword>
<dbReference type="FunFam" id="3.40.1170.10:FF:000001">
    <property type="entry name" value="DNA mismatch repair protein MutS"/>
    <property type="match status" value="1"/>
</dbReference>
<evidence type="ECO:0000256" key="11">
    <source>
        <dbReference type="SAM" id="Coils"/>
    </source>
</evidence>
<dbReference type="Pfam" id="PF05188">
    <property type="entry name" value="MutS_II"/>
    <property type="match status" value="1"/>
</dbReference>
<comment type="similarity">
    <text evidence="1 9 10">Belongs to the DNA mismatch repair MutS family.</text>
</comment>
<organism evidence="13 14">
    <name type="scientific">Magnetofaba australis IT-1</name>
    <dbReference type="NCBI Taxonomy" id="1434232"/>
    <lineage>
        <taxon>Bacteria</taxon>
        <taxon>Pseudomonadati</taxon>
        <taxon>Pseudomonadota</taxon>
        <taxon>Magnetococcia</taxon>
        <taxon>Magnetococcales</taxon>
        <taxon>Magnetococcaceae</taxon>
        <taxon>Magnetofaba</taxon>
    </lineage>
</organism>
<sequence>MMQQYWRVKADHPDTLIFFRMGDFYELFYQDAETAAPVLEIALTTRGKSADKPIPMAGVPVHAMQSYLLKLVQSGFKVAICEQMEPPGQSKGPVKREVVRTVTPGTLTEDTLLSAKAHNYLAALFPGDGKKKPPAIASLDLSTGLFEVMALADWDQAAAELSRLQPAELLVPEGWPPPPQMDVWAKRITRRADLLFTPKHGAATLLEHFHAGSLDGYGIGDSPSCQGAAGAMISYCQETQREALGHIVALTRLHPGEGMLLDDACRRNLEINASLSDGKRDVSLLGVMDQCRTAMGSRLLAVWLNRPLQDVQAIRVRQAAVTWFLERVDAREALRAALRQMHDLERLLSRVALKRAAPRDLSGLRAALHLLPEIHRQLGAGLEGFPSLLDVLSSHLTGHEELRALLTKTLAEEPPAQLKDGGVIRAGFDPDLDETRQMAHSGRDYLAQLETREREATGISSLKIKFHRTFGYTIEVTNAQLDKVPAERYIQKQTMANAVRYVTMELKETEERLLNAQERLLALEAELFAQLAEQTAQHAAALQKTAAAVAAIDVLACFADSADRFDYCRPLVDDELIIDIRSGRHPVVERFAEQTFVPNDILLNGDDQRIALITGPNMAGKSTLMRQVALIALMAHVGAFVPATEARIGLVDRIFTRVGASDDLAGGRSTFMVEMTETAHILNHATPRSLVILDEIGRGTSTYDGLSIAWAVVEHLHGKSRARALFATHYHELTQLERLKPGIVNHTVQVKEWRDEILFLHTIARGAADRSYGIHVARLAGLPKSVTERAKQVLEDLESADLRAPVEPGHKSAAEPEYQLTLFAEPPPSPALTELNALNPDDLSPKQALETLYRLKELL</sequence>
<evidence type="ECO:0000256" key="8">
    <source>
        <dbReference type="ARBA" id="ARBA00024647"/>
    </source>
</evidence>
<keyword evidence="6 9" id="KW-0238">DNA-binding</keyword>
<evidence type="ECO:0000256" key="2">
    <source>
        <dbReference type="ARBA" id="ARBA00021982"/>
    </source>
</evidence>
<dbReference type="SUPFAM" id="SSF55271">
    <property type="entry name" value="DNA repair protein MutS, domain I"/>
    <property type="match status" value="1"/>
</dbReference>